<keyword evidence="11 15" id="KW-0411">Iron-sulfur</keyword>
<dbReference type="RefSeq" id="WP_284386700.1">
    <property type="nucleotide sequence ID" value="NZ_BSNK01000001.1"/>
</dbReference>
<keyword evidence="18" id="KW-1185">Reference proteome</keyword>
<evidence type="ECO:0000259" key="16">
    <source>
        <dbReference type="PROSITE" id="PS51918"/>
    </source>
</evidence>
<dbReference type="PROSITE" id="PS51918">
    <property type="entry name" value="RADICAL_SAM"/>
    <property type="match status" value="1"/>
</dbReference>
<keyword evidence="10 15" id="KW-0408">Iron</keyword>
<comment type="cofactor">
    <cofactor evidence="15">
        <name>[4Fe-4S] cluster</name>
        <dbReference type="ChEBI" id="CHEBI:49883"/>
    </cofactor>
    <text evidence="15">Binds 1 [4Fe-4S] cluster. The cluster is coordinated with 3 cysteines and an exchangeable S-adenosyl-L-methionine.</text>
</comment>
<dbReference type="InterPro" id="IPR023404">
    <property type="entry name" value="rSAM_horseshoe"/>
</dbReference>
<keyword evidence="12 15" id="KW-0627">Porphyrin biosynthesis</keyword>
<comment type="similarity">
    <text evidence="3 15">Belongs to the anaerobic coproporphyrinogen-III oxidase family.</text>
</comment>
<evidence type="ECO:0000256" key="2">
    <source>
        <dbReference type="ARBA" id="ARBA00004785"/>
    </source>
</evidence>
<comment type="function">
    <text evidence="13">Involved in the heme biosynthesis. Catalyzes the anaerobic oxidative decarboxylation of propionate groups of rings A and B of coproporphyrinogen III to yield the vinyl groups in protoporphyrinogen IX.</text>
</comment>
<evidence type="ECO:0000256" key="8">
    <source>
        <dbReference type="ARBA" id="ARBA00022723"/>
    </source>
</evidence>
<dbReference type="SFLD" id="SFLDS00029">
    <property type="entry name" value="Radical_SAM"/>
    <property type="match status" value="1"/>
</dbReference>
<dbReference type="InterPro" id="IPR004558">
    <property type="entry name" value="Coprogen_oxidase_HemN"/>
</dbReference>
<keyword evidence="9 15" id="KW-0560">Oxidoreductase</keyword>
<dbReference type="InterPro" id="IPR006638">
    <property type="entry name" value="Elp3/MiaA/NifB-like_rSAM"/>
</dbReference>
<dbReference type="InterPro" id="IPR058240">
    <property type="entry name" value="rSAM_sf"/>
</dbReference>
<comment type="caution">
    <text evidence="17">The sequence shown here is derived from an EMBL/GenBank/DDBJ whole genome shotgun (WGS) entry which is preliminary data.</text>
</comment>
<evidence type="ECO:0000313" key="17">
    <source>
        <dbReference type="EMBL" id="GLQ22381.1"/>
    </source>
</evidence>
<dbReference type="CDD" id="cd01335">
    <property type="entry name" value="Radical_SAM"/>
    <property type="match status" value="1"/>
</dbReference>
<evidence type="ECO:0000256" key="11">
    <source>
        <dbReference type="ARBA" id="ARBA00023014"/>
    </source>
</evidence>
<keyword evidence="7 15" id="KW-0949">S-adenosyl-L-methionine</keyword>
<evidence type="ECO:0000256" key="1">
    <source>
        <dbReference type="ARBA" id="ARBA00004496"/>
    </source>
</evidence>
<dbReference type="SFLD" id="SFLDG01065">
    <property type="entry name" value="anaerobic_coproporphyrinogen-I"/>
    <property type="match status" value="1"/>
</dbReference>
<keyword evidence="8 15" id="KW-0479">Metal-binding</keyword>
<evidence type="ECO:0000256" key="3">
    <source>
        <dbReference type="ARBA" id="ARBA00005493"/>
    </source>
</evidence>
<feature type="domain" description="Radical SAM core" evidence="16">
    <location>
        <begin position="44"/>
        <end position="281"/>
    </location>
</feature>
<evidence type="ECO:0000256" key="7">
    <source>
        <dbReference type="ARBA" id="ARBA00022691"/>
    </source>
</evidence>
<comment type="subcellular location">
    <subcellularLocation>
        <location evidence="1 15">Cytoplasm</location>
    </subcellularLocation>
</comment>
<dbReference type="Gene3D" id="1.10.10.920">
    <property type="match status" value="1"/>
</dbReference>
<gene>
    <name evidence="17" type="primary">hemN</name>
    <name evidence="17" type="ORF">GCM10007853_02550</name>
</gene>
<organism evidence="17 18">
    <name type="scientific">Algimonas ampicilliniresistens</name>
    <dbReference type="NCBI Taxonomy" id="1298735"/>
    <lineage>
        <taxon>Bacteria</taxon>
        <taxon>Pseudomonadati</taxon>
        <taxon>Pseudomonadota</taxon>
        <taxon>Alphaproteobacteria</taxon>
        <taxon>Maricaulales</taxon>
        <taxon>Robiginitomaculaceae</taxon>
        <taxon>Algimonas</taxon>
    </lineage>
</organism>
<protein>
    <recommendedName>
        <fullName evidence="15">Coproporphyrinogen-III oxidase</fullName>
        <ecNumber evidence="15">1.3.98.3</ecNumber>
    </recommendedName>
</protein>
<proteinExistence type="inferred from homology"/>
<dbReference type="EMBL" id="BSNK01000001">
    <property type="protein sequence ID" value="GLQ22381.1"/>
    <property type="molecule type" value="Genomic_DNA"/>
</dbReference>
<dbReference type="SUPFAM" id="SSF102114">
    <property type="entry name" value="Radical SAM enzymes"/>
    <property type="match status" value="1"/>
</dbReference>
<dbReference type="InterPro" id="IPR034505">
    <property type="entry name" value="Coproporphyrinogen-III_oxidase"/>
</dbReference>
<dbReference type="PIRSF" id="PIRSF000167">
    <property type="entry name" value="HemN"/>
    <property type="match status" value="1"/>
</dbReference>
<dbReference type="PANTHER" id="PTHR13932:SF6">
    <property type="entry name" value="OXYGEN-INDEPENDENT COPROPORPHYRINOGEN III OXIDASE"/>
    <property type="match status" value="1"/>
</dbReference>
<dbReference type="EC" id="1.3.98.3" evidence="15"/>
<dbReference type="InterPro" id="IPR007197">
    <property type="entry name" value="rSAM"/>
</dbReference>
<evidence type="ECO:0000256" key="5">
    <source>
        <dbReference type="ARBA" id="ARBA00022485"/>
    </source>
</evidence>
<comment type="catalytic activity">
    <reaction evidence="14 15">
        <text>coproporphyrinogen III + 2 S-adenosyl-L-methionine = protoporphyrinogen IX + 2 5'-deoxyadenosine + 2 L-methionine + 2 CO2</text>
        <dbReference type="Rhea" id="RHEA:15425"/>
        <dbReference type="ChEBI" id="CHEBI:16526"/>
        <dbReference type="ChEBI" id="CHEBI:17319"/>
        <dbReference type="ChEBI" id="CHEBI:57307"/>
        <dbReference type="ChEBI" id="CHEBI:57309"/>
        <dbReference type="ChEBI" id="CHEBI:57844"/>
        <dbReference type="ChEBI" id="CHEBI:59789"/>
        <dbReference type="EC" id="1.3.98.3"/>
    </reaction>
</comment>
<accession>A0ABQ5V4C6</accession>
<dbReference type="Gene3D" id="3.80.30.20">
    <property type="entry name" value="tm_1862 like domain"/>
    <property type="match status" value="1"/>
</dbReference>
<evidence type="ECO:0000256" key="12">
    <source>
        <dbReference type="ARBA" id="ARBA00023244"/>
    </source>
</evidence>
<evidence type="ECO:0000313" key="18">
    <source>
        <dbReference type="Proteomes" id="UP001161391"/>
    </source>
</evidence>
<sequence length="452" mass="50215">MTTFPADFILDYSKPVPRYTSYPTAPNFTETVGAETVAAWMRAIPCDEAISLYIHIPFCDRLCWFCGCHTQHVQRYDPIKRYLETLYQEIDIVADAIGQRQRVAQLHLGGGSPSLLKANDLSRLRARLDEAFILDAQTEISLEFDPTDMCADDVEGFCAFGVTRASLGVQDFDARVQAAINRPQSFEKTREIVTALRNGGVASVNIDALYGLPFQTDATIRRTLDQVIDLDPDRVALFGYAHVPWMKKHQRMIEESALPDTLNRFRQSNIAASALRRMGYQPIGIDHFAKPHDTLSVAARNGTLRRNFQGYTDDPCQTLIGLGTSSISQFAQGYSQNTKSVQAYSRAADARTLSTERGIEISDSDRVTAAAIEQLMCEFRIDSDRLRSRFGSLADGVLAKAALIVHRDEDGLIKADATGFHVTDMGVPFVRSLASRFDDYLPSNTGRFSAAV</sequence>
<dbReference type="NCBIfam" id="TIGR00538">
    <property type="entry name" value="hemN"/>
    <property type="match status" value="1"/>
</dbReference>
<name>A0ABQ5V4C6_9PROT</name>
<evidence type="ECO:0000256" key="15">
    <source>
        <dbReference type="PIRNR" id="PIRNR000167"/>
    </source>
</evidence>
<reference evidence="17" key="2">
    <citation type="submission" date="2023-01" db="EMBL/GenBank/DDBJ databases">
        <title>Draft genome sequence of Algimonas ampicilliniresistens strain NBRC 108219.</title>
        <authorList>
            <person name="Sun Q."/>
            <person name="Mori K."/>
        </authorList>
    </citation>
    <scope>NUCLEOTIDE SEQUENCE</scope>
    <source>
        <strain evidence="17">NBRC 108219</strain>
    </source>
</reference>
<comment type="pathway">
    <text evidence="2 15">Porphyrin-containing compound metabolism; protoporphyrin-IX biosynthesis; protoporphyrinogen-IX from coproporphyrinogen-III (AdoMet route): step 1/1.</text>
</comment>
<evidence type="ECO:0000256" key="14">
    <source>
        <dbReference type="ARBA" id="ARBA00048321"/>
    </source>
</evidence>
<reference evidence="17" key="1">
    <citation type="journal article" date="2014" name="Int. J. Syst. Evol. Microbiol.">
        <title>Complete genome of a new Firmicutes species belonging to the dominant human colonic microbiota ('Ruminococcus bicirculans') reveals two chromosomes and a selective capacity to utilize plant glucans.</title>
        <authorList>
            <consortium name="NISC Comparative Sequencing Program"/>
            <person name="Wegmann U."/>
            <person name="Louis P."/>
            <person name="Goesmann A."/>
            <person name="Henrissat B."/>
            <person name="Duncan S.H."/>
            <person name="Flint H.J."/>
        </authorList>
    </citation>
    <scope>NUCLEOTIDE SEQUENCE</scope>
    <source>
        <strain evidence="17">NBRC 108219</strain>
    </source>
</reference>
<dbReference type="SMART" id="SM00729">
    <property type="entry name" value="Elp3"/>
    <property type="match status" value="1"/>
</dbReference>
<dbReference type="Pfam" id="PF06969">
    <property type="entry name" value="HemN_C"/>
    <property type="match status" value="1"/>
</dbReference>
<dbReference type="InterPro" id="IPR010723">
    <property type="entry name" value="HemN_C"/>
</dbReference>
<evidence type="ECO:0000256" key="4">
    <source>
        <dbReference type="ARBA" id="ARBA00011245"/>
    </source>
</evidence>
<evidence type="ECO:0000256" key="6">
    <source>
        <dbReference type="ARBA" id="ARBA00022490"/>
    </source>
</evidence>
<keyword evidence="6 15" id="KW-0963">Cytoplasm</keyword>
<dbReference type="Pfam" id="PF04055">
    <property type="entry name" value="Radical_SAM"/>
    <property type="match status" value="1"/>
</dbReference>
<dbReference type="PANTHER" id="PTHR13932">
    <property type="entry name" value="COPROPORPHYRINIGEN III OXIDASE"/>
    <property type="match status" value="1"/>
</dbReference>
<dbReference type="Proteomes" id="UP001161391">
    <property type="component" value="Unassembled WGS sequence"/>
</dbReference>
<keyword evidence="5 15" id="KW-0004">4Fe-4S</keyword>
<evidence type="ECO:0000256" key="13">
    <source>
        <dbReference type="ARBA" id="ARBA00024295"/>
    </source>
</evidence>
<evidence type="ECO:0000256" key="9">
    <source>
        <dbReference type="ARBA" id="ARBA00023002"/>
    </source>
</evidence>
<comment type="subunit">
    <text evidence="4">Monomer.</text>
</comment>
<evidence type="ECO:0000256" key="10">
    <source>
        <dbReference type="ARBA" id="ARBA00023004"/>
    </source>
</evidence>